<feature type="compositionally biased region" description="Polar residues" evidence="1">
    <location>
        <begin position="33"/>
        <end position="61"/>
    </location>
</feature>
<evidence type="ECO:0000259" key="2">
    <source>
        <dbReference type="SMART" id="SM00225"/>
    </source>
</evidence>
<evidence type="ECO:0000313" key="3">
    <source>
        <dbReference type="EMBL" id="UMM40473.1"/>
    </source>
</evidence>
<dbReference type="CDD" id="cd00121">
    <property type="entry name" value="MATH"/>
    <property type="match status" value="1"/>
</dbReference>
<feature type="region of interest" description="Disordered" evidence="1">
    <location>
        <begin position="88"/>
        <end position="117"/>
    </location>
</feature>
<dbReference type="InterPro" id="IPR002083">
    <property type="entry name" value="MATH/TRAF_dom"/>
</dbReference>
<dbReference type="InterPro" id="IPR011333">
    <property type="entry name" value="SKP1/BTB/POZ_sf"/>
</dbReference>
<feature type="domain" description="BTB" evidence="2">
    <location>
        <begin position="216"/>
        <end position="312"/>
    </location>
</feature>
<dbReference type="SMART" id="SM00225">
    <property type="entry name" value="BTB"/>
    <property type="match status" value="1"/>
</dbReference>
<organism evidence="3 4">
    <name type="scientific">Caenorhabditis briggsae</name>
    <dbReference type="NCBI Taxonomy" id="6238"/>
    <lineage>
        <taxon>Eukaryota</taxon>
        <taxon>Metazoa</taxon>
        <taxon>Ecdysozoa</taxon>
        <taxon>Nematoda</taxon>
        <taxon>Chromadorea</taxon>
        <taxon>Rhabditida</taxon>
        <taxon>Rhabditina</taxon>
        <taxon>Rhabditomorpha</taxon>
        <taxon>Rhabditoidea</taxon>
        <taxon>Rhabditidae</taxon>
        <taxon>Peloderinae</taxon>
        <taxon>Caenorhabditis</taxon>
    </lineage>
</organism>
<dbReference type="SUPFAM" id="SSF54695">
    <property type="entry name" value="POZ domain"/>
    <property type="match status" value="1"/>
</dbReference>
<dbReference type="InterPro" id="IPR052664">
    <property type="entry name" value="BTB-MATH_domain_protein"/>
</dbReference>
<sequence length="372" mass="42520">MVAQPRSLFEEVLSPFRNKGALRKKMRKVRGRPQTSNNASTANPVNNSKVDSSAEIPQNLTNRDEDNQTVKRKLDEVMERLQSIEESVSKIPKIENDKESTERTDDKVDVSSSNSMVSKPVQKEEKRFVLKHIFNNVASFDEETNHCSVQENHFNLDSYIIVQRLDGHLAVYFHICGPKDKIKWAVETKGELKIYETFGLGKEKIRTFDESQKDVSDFVVSVRDTKFHVQKMFLAAQSPYFKASLLGNFTESKKSEITLNGIDPDDFHYFLEVLYGEDVVDESTVEGIALLADMYDAPTAMRRCESFLINESKKSLKKIIQMASRYHLENVKNKCIEKIKTMGELRSVLPANINDLDQDVMGKLLQKSISLH</sequence>
<reference evidence="3 4" key="1">
    <citation type="submission" date="2022-04" db="EMBL/GenBank/DDBJ databases">
        <title>Chromosome-level reference genomes for two strains of Caenorhabditis briggsae: an improved platform for comparative genomics.</title>
        <authorList>
            <person name="Stevens L."/>
            <person name="Andersen E."/>
        </authorList>
    </citation>
    <scope>NUCLEOTIDE SEQUENCE [LARGE SCALE GENOMIC DNA]</scope>
    <source>
        <strain evidence="3">VX34</strain>
        <tissue evidence="3">Whole-organism</tissue>
    </source>
</reference>
<accession>A0AAE9FDU7</accession>
<feature type="compositionally biased region" description="Basic residues" evidence="1">
    <location>
        <begin position="20"/>
        <end position="31"/>
    </location>
</feature>
<dbReference type="Gene3D" id="3.30.710.10">
    <property type="entry name" value="Potassium Channel Kv1.1, Chain A"/>
    <property type="match status" value="1"/>
</dbReference>
<protein>
    <recommendedName>
        <fullName evidence="2">BTB domain-containing protein</fullName>
    </recommendedName>
</protein>
<proteinExistence type="predicted"/>
<keyword evidence="4" id="KW-1185">Reference proteome</keyword>
<dbReference type="InterPro" id="IPR000210">
    <property type="entry name" value="BTB/POZ_dom"/>
</dbReference>
<evidence type="ECO:0000313" key="4">
    <source>
        <dbReference type="Proteomes" id="UP000829354"/>
    </source>
</evidence>
<evidence type="ECO:0000256" key="1">
    <source>
        <dbReference type="SAM" id="MobiDB-lite"/>
    </source>
</evidence>
<dbReference type="PANTHER" id="PTHR22743">
    <property type="entry name" value="MEPRIN/TRAF-LIKE MATH FAMILY-C.ELEGANS"/>
    <property type="match status" value="1"/>
</dbReference>
<dbReference type="AlphaFoldDB" id="A0AAE9FDU7"/>
<dbReference type="Proteomes" id="UP000829354">
    <property type="component" value="Chromosome X"/>
</dbReference>
<gene>
    <name evidence="3" type="ORF">L5515_017092</name>
</gene>
<dbReference type="CDD" id="cd18186">
    <property type="entry name" value="BTB_POZ_ZBTB_KLHL-like"/>
    <property type="match status" value="1"/>
</dbReference>
<feature type="region of interest" description="Disordered" evidence="1">
    <location>
        <begin position="16"/>
        <end position="70"/>
    </location>
</feature>
<name>A0AAE9FDU7_CAEBR</name>
<dbReference type="Pfam" id="PF00917">
    <property type="entry name" value="MATH"/>
    <property type="match status" value="1"/>
</dbReference>
<feature type="compositionally biased region" description="Basic and acidic residues" evidence="1">
    <location>
        <begin position="92"/>
        <end position="109"/>
    </location>
</feature>
<dbReference type="EMBL" id="CP092625">
    <property type="protein sequence ID" value="UMM40473.1"/>
    <property type="molecule type" value="Genomic_DNA"/>
</dbReference>
<dbReference type="Pfam" id="PF00651">
    <property type="entry name" value="BTB"/>
    <property type="match status" value="1"/>
</dbReference>
<dbReference type="PANTHER" id="PTHR22743:SF165">
    <property type="entry name" value="BTB AND MATH DOMAIN CONTAINING-RELATED"/>
    <property type="match status" value="1"/>
</dbReference>